<dbReference type="Proteomes" id="UP000000758">
    <property type="component" value="Chromosome"/>
</dbReference>
<keyword evidence="2" id="KW-1185">Reference proteome</keyword>
<dbReference type="EMBL" id="DP000238">
    <property type="protein sequence ID" value="ABK76728.1"/>
    <property type="molecule type" value="Genomic_DNA"/>
</dbReference>
<evidence type="ECO:0000313" key="2">
    <source>
        <dbReference type="Proteomes" id="UP000000758"/>
    </source>
</evidence>
<evidence type="ECO:0000313" key="1">
    <source>
        <dbReference type="EMBL" id="ABK76728.1"/>
    </source>
</evidence>
<dbReference type="AlphaFoldDB" id="A0RTR1"/>
<reference evidence="1 2" key="1">
    <citation type="journal article" date="2006" name="Proc. Natl. Acad. Sci. U.S.A.">
        <title>Genomic analysis of the uncultivated marine crenarchaeote Cenarchaeum symbiosum.</title>
        <authorList>
            <person name="Hallam S.J."/>
            <person name="Konstantinidis K.T."/>
            <person name="Putnam N."/>
            <person name="Schleper C."/>
            <person name="Watanabe Y."/>
            <person name="Sugahara J."/>
            <person name="Preston C."/>
            <person name="de la Torre J."/>
            <person name="Richardson P.M."/>
            <person name="DeLong E.F."/>
        </authorList>
    </citation>
    <scope>NUCLEOTIDE SEQUENCE [LARGE SCALE GENOMIC DNA]</scope>
    <source>
        <strain evidence="2">A</strain>
    </source>
</reference>
<dbReference type="HOGENOM" id="CLU_2091199_0_0_2"/>
<dbReference type="KEGG" id="csy:CENSYa_0083"/>
<dbReference type="STRING" id="414004.CENSYa_0083"/>
<proteinExistence type="predicted"/>
<name>A0RTR1_CENSY</name>
<organism evidence="1 2">
    <name type="scientific">Cenarchaeum symbiosum (strain A)</name>
    <dbReference type="NCBI Taxonomy" id="414004"/>
    <lineage>
        <taxon>Archaea</taxon>
        <taxon>Nitrososphaerota</taxon>
        <taxon>Candidatus Cenarchaeales</taxon>
        <taxon>Candidatus Cenarchaeaceae</taxon>
        <taxon>Candidatus Cenarchaeum</taxon>
    </lineage>
</organism>
<gene>
    <name evidence="1" type="ordered locus">CENSYa_0083</name>
</gene>
<accession>A0RTR1</accession>
<sequence length="116" mass="12782">MGPRECLVERAASTHSIVGKERMSVMLEHACMLLEAHEMTSTFVLNGRIDSAGLSQALQVLVLPKCMEIKNPAVDHTDTGTKSVPQNSAYSERVKEGRLDELPGNIEFLLEKLCDL</sequence>
<protein>
    <submittedName>
        <fullName evidence="1">Uncharacterized protein</fullName>
    </submittedName>
</protein>
<dbReference type="EnsemblBacteria" id="ABK76728">
    <property type="protein sequence ID" value="ABK76728"/>
    <property type="gene ID" value="CENSYa_0083"/>
</dbReference>